<dbReference type="OrthoDB" id="1436624at2759"/>
<keyword evidence="1" id="KW-1133">Transmembrane helix</keyword>
<dbReference type="GeneID" id="113863741"/>
<keyword evidence="2" id="KW-1185">Reference proteome</keyword>
<evidence type="ECO:0000313" key="2">
    <source>
        <dbReference type="Proteomes" id="UP000694853"/>
    </source>
</evidence>
<dbReference type="KEGG" id="aprc:113863741"/>
<evidence type="ECO:0000313" key="3">
    <source>
        <dbReference type="RefSeq" id="XP_027353228.1"/>
    </source>
</evidence>
<feature type="transmembrane region" description="Helical" evidence="1">
    <location>
        <begin position="146"/>
        <end position="179"/>
    </location>
</feature>
<keyword evidence="1" id="KW-0472">Membrane</keyword>
<dbReference type="AlphaFoldDB" id="A0A8B8LD57"/>
<protein>
    <submittedName>
        <fullName evidence="3">Uncharacterized protein LOC113863741</fullName>
    </submittedName>
</protein>
<dbReference type="Proteomes" id="UP000694853">
    <property type="component" value="Unplaced"/>
</dbReference>
<reference evidence="2" key="1">
    <citation type="journal article" date="2019" name="Toxins">
        <title>Detection of Abrin-Like and Prepropulchellin-Like Toxin Genes and Transcripts Using Whole Genome Sequencing and Full-Length Transcript Sequencing of Abrus precatorius.</title>
        <authorList>
            <person name="Hovde B.T."/>
            <person name="Daligault H.E."/>
            <person name="Hanschen E.R."/>
            <person name="Kunde Y.A."/>
            <person name="Johnson M.B."/>
            <person name="Starkenburg S.R."/>
            <person name="Johnson S.L."/>
        </authorList>
    </citation>
    <scope>NUCLEOTIDE SEQUENCE [LARGE SCALE GENOMIC DNA]</scope>
</reference>
<name>A0A8B8LD57_ABRPR</name>
<accession>A0A8B8LD57</accession>
<keyword evidence="1" id="KW-0812">Transmembrane</keyword>
<proteinExistence type="predicted"/>
<feature type="transmembrane region" description="Helical" evidence="1">
    <location>
        <begin position="109"/>
        <end position="134"/>
    </location>
</feature>
<reference evidence="3" key="2">
    <citation type="submission" date="2025-08" db="UniProtKB">
        <authorList>
            <consortium name="RefSeq"/>
        </authorList>
    </citation>
    <scope>IDENTIFICATION</scope>
    <source>
        <tissue evidence="3">Young leaves</tissue>
    </source>
</reference>
<evidence type="ECO:0000256" key="1">
    <source>
        <dbReference type="SAM" id="Phobius"/>
    </source>
</evidence>
<sequence>MELGMATKVPGGKLYDDSADILEQQSECEMQFDLDREDKLKRDSNMSSNLQDNSTGCNQQELHWLQEVKKTLESASSFLMVTSSFYWILTDMLSQSSTVERQQERGPVFEWVFPLLELLGFVVFVLVIGTMILVGAQISRLQSAMLLSWAILMLVRSVDSLSALCVSIMGIILIGWHLVIEKQPPNEWEMSIKGDLRGQN</sequence>
<dbReference type="RefSeq" id="XP_027353228.1">
    <property type="nucleotide sequence ID" value="XM_027497427.1"/>
</dbReference>
<gene>
    <name evidence="3" type="primary">LOC113863741</name>
</gene>
<organism evidence="2 3">
    <name type="scientific">Abrus precatorius</name>
    <name type="common">Indian licorice</name>
    <name type="synonym">Glycine abrus</name>
    <dbReference type="NCBI Taxonomy" id="3816"/>
    <lineage>
        <taxon>Eukaryota</taxon>
        <taxon>Viridiplantae</taxon>
        <taxon>Streptophyta</taxon>
        <taxon>Embryophyta</taxon>
        <taxon>Tracheophyta</taxon>
        <taxon>Spermatophyta</taxon>
        <taxon>Magnoliopsida</taxon>
        <taxon>eudicotyledons</taxon>
        <taxon>Gunneridae</taxon>
        <taxon>Pentapetalae</taxon>
        <taxon>rosids</taxon>
        <taxon>fabids</taxon>
        <taxon>Fabales</taxon>
        <taxon>Fabaceae</taxon>
        <taxon>Papilionoideae</taxon>
        <taxon>50 kb inversion clade</taxon>
        <taxon>NPAAA clade</taxon>
        <taxon>indigoferoid/millettioid clade</taxon>
        <taxon>Abreae</taxon>
        <taxon>Abrus</taxon>
    </lineage>
</organism>